<evidence type="ECO:0000313" key="1">
    <source>
        <dbReference type="EMBL" id="TGY67160.1"/>
    </source>
</evidence>
<organism evidence="1 2">
    <name type="scientific">Dubosiella muris</name>
    <dbReference type="NCBI Taxonomy" id="3038133"/>
    <lineage>
        <taxon>Bacteria</taxon>
        <taxon>Bacillati</taxon>
        <taxon>Bacillota</taxon>
        <taxon>Erysipelotrichia</taxon>
        <taxon>Erysipelotrichales</taxon>
        <taxon>Erysipelotrichaceae</taxon>
        <taxon>Dubosiella</taxon>
    </lineage>
</organism>
<protein>
    <submittedName>
        <fullName evidence="1">Uncharacterized protein</fullName>
    </submittedName>
</protein>
<reference evidence="1" key="1">
    <citation type="submission" date="2019-04" db="EMBL/GenBank/DDBJ databases">
        <title>Microbes associate with the intestines of laboratory mice.</title>
        <authorList>
            <person name="Navarre W."/>
            <person name="Wong E."/>
            <person name="Huang K."/>
            <person name="Tropini C."/>
            <person name="Ng K."/>
            <person name="Yu B."/>
        </authorList>
    </citation>
    <scope>NUCLEOTIDE SEQUENCE</scope>
    <source>
        <strain evidence="1">NM09_H32</strain>
    </source>
</reference>
<proteinExistence type="predicted"/>
<comment type="caution">
    <text evidence="1">The sequence shown here is derived from an EMBL/GenBank/DDBJ whole genome shotgun (WGS) entry which is preliminary data.</text>
</comment>
<accession>A0AC61RAU1</accession>
<name>A0AC61RAU1_9FIRM</name>
<keyword evidence="2" id="KW-1185">Reference proteome</keyword>
<evidence type="ECO:0000313" key="2">
    <source>
        <dbReference type="Proteomes" id="UP000308836"/>
    </source>
</evidence>
<dbReference type="EMBL" id="SRYG01000002">
    <property type="protein sequence ID" value="TGY67160.1"/>
    <property type="molecule type" value="Genomic_DNA"/>
</dbReference>
<gene>
    <name evidence="1" type="ORF">E5336_01320</name>
</gene>
<sequence length="89" mass="9706">MTKPQDSKAIQYLGWAATFMSVVMYVSYIAQIQDNLAGHKGTFIQPLAACLNCVLWTLYGLFSKPKNWPIVAANVPGIVLGFLATITAL</sequence>
<dbReference type="Proteomes" id="UP000308836">
    <property type="component" value="Unassembled WGS sequence"/>
</dbReference>